<feature type="non-terminal residue" evidence="1">
    <location>
        <position position="847"/>
    </location>
</feature>
<gene>
    <name evidence="1" type="ORF">SLOPH_1730</name>
</gene>
<organism evidence="1 2">
    <name type="scientific">Spraguea lophii (strain 42_110)</name>
    <name type="common">Microsporidian parasite</name>
    <dbReference type="NCBI Taxonomy" id="1358809"/>
    <lineage>
        <taxon>Eukaryota</taxon>
        <taxon>Fungi</taxon>
        <taxon>Fungi incertae sedis</taxon>
        <taxon>Microsporidia</taxon>
        <taxon>Spragueidae</taxon>
        <taxon>Spraguea</taxon>
    </lineage>
</organism>
<dbReference type="VEuPathDB" id="MicrosporidiaDB:SLOPH_1730"/>
<dbReference type="AlphaFoldDB" id="S7XIM1"/>
<name>S7XIM1_SPRLO</name>
<reference evidence="2" key="1">
    <citation type="journal article" date="2013" name="PLoS Genet.">
        <title>The genome of Spraguea lophii and the basis of host-microsporidian interactions.</title>
        <authorList>
            <person name="Campbell S.E."/>
            <person name="Williams T.A."/>
            <person name="Yousuf A."/>
            <person name="Soanes D.M."/>
            <person name="Paszkiewicz K.H."/>
            <person name="Williams B.A.P."/>
        </authorList>
    </citation>
    <scope>NUCLEOTIDE SEQUENCE [LARGE SCALE GENOMIC DNA]</scope>
    <source>
        <strain evidence="2">42_110</strain>
    </source>
</reference>
<dbReference type="Proteomes" id="UP000014978">
    <property type="component" value="Unassembled WGS sequence"/>
</dbReference>
<sequence>MLDRSYIVPLTSLNNNHKNIRETIQRISNFEIRAQNEHKNKHFNCFEKDEILITIDKYTNDTPRITDVPIINVKKEYFERFKINIIDDLDILIENITEKEYFENKNKLNESLFYIGEYILYFDEINRNCFDLLERIFEIGLIVNNFYNEWIKILEYKNLVHSDGLVIINKPFKSFKNCNSIDLIYLSKKFLHRTQNEITMETLENLNIEIMNNNINGIFCKRIYILVMCLVSLLESDYPFNTGCIITDFISSLVSNDKEKYENFVGRLSLLDCKFLQTKLLFVENICIQSFIEFNIKMAPSNILPKCKLNHSILNNILYSVILNDDLIKYLIESFNIKYLDSTILIFQKLFSYEREKAEEIYKDFVLSCSEKLKKYLFNNNDNNDKHADCLHDIQEQICNFTDFLFIDCEDIDNKYIDVLLLYKKYVYKIDILRLRNILNSKYFYLVSQENIIFKTFIEKIRENKDGRDIKKVIKNTVDRKIKDKKGLNRILIILENFPKKKNLIYKYFKDNINIGANIVSNEKIKHNKIISKVYLRDESDSKISISLPDTDTTCILDIDEKNTLEISPIKEKSTYFSLFFTIVNIFRDKPSIIRYIPYFMNTNTKEFITRVINIDKIDHFYINVINYMIKSCLSLKNKYHKKNMKKLGFLEENYKIMLDTLAKTKEIKTKTFFKYMAKYNIQMNKLEQIFLHQEQHTHDFYKIIKDKNITDTTENPIYNKIDIEYEKGMVFYDSYIKFYVNNSKYCLYTKYINYCPSEKQEILRIYGNNQIIISMKNNIVIFYNKHNNKKRKIMIDNEAILSNEIFLGVAYYQDRIEIYMNHKKYTLNISNIKKLVFGKGLKGIVK</sequence>
<evidence type="ECO:0000313" key="1">
    <source>
        <dbReference type="EMBL" id="EPR78884.1"/>
    </source>
</evidence>
<evidence type="ECO:0000313" key="2">
    <source>
        <dbReference type="Proteomes" id="UP000014978"/>
    </source>
</evidence>
<comment type="caution">
    <text evidence="1">The sequence shown here is derived from an EMBL/GenBank/DDBJ whole genome shotgun (WGS) entry which is preliminary data.</text>
</comment>
<protein>
    <submittedName>
        <fullName evidence="1">Uncharacterized protein</fullName>
    </submittedName>
</protein>
<keyword evidence="2" id="KW-1185">Reference proteome</keyword>
<dbReference type="HOGENOM" id="CLU_336694_0_0_1"/>
<proteinExistence type="predicted"/>
<dbReference type="EMBL" id="ATCN01000506">
    <property type="protein sequence ID" value="EPR78884.1"/>
    <property type="molecule type" value="Genomic_DNA"/>
</dbReference>
<accession>S7XIM1</accession>
<dbReference type="InParanoid" id="S7XIM1"/>